<dbReference type="KEGG" id="frf:LO80_00805"/>
<dbReference type="RefSeq" id="WP_040007666.1">
    <property type="nucleotide sequence ID" value="NZ_CP009574.1"/>
</dbReference>
<dbReference type="eggNOG" id="COG5622">
    <property type="taxonomic scope" value="Bacteria"/>
</dbReference>
<dbReference type="HOGENOM" id="CLU_105864_2_2_6"/>
<dbReference type="EMBL" id="CP009574">
    <property type="protein sequence ID" value="AIT08656.1"/>
    <property type="molecule type" value="Genomic_DNA"/>
</dbReference>
<dbReference type="OrthoDB" id="329419at2"/>
<proteinExistence type="predicted"/>
<sequence length="158" mass="18058">MKKWLIIADSATAEIYCINNSNDSVDEFHPPVKLVDKLSHLESKLKDSELMTDKPGGHMSNRGSFNVYEPSTSPHEAEKKDFANILGNYLKIQSDKNEFDGLIICMEPGFTGKVIQNLTKDVERKIFKKIQKYLMNLPENEKMRFISDICKEVSSEII</sequence>
<dbReference type="STRING" id="1547445.LO80_00805"/>
<name>A0A097EM62_9GAMM</name>
<accession>A0A097EM62</accession>
<protein>
    <recommendedName>
        <fullName evidence="3">Host attachment protein</fullName>
    </recommendedName>
</protein>
<organism evidence="1 2">
    <name type="scientific">Candidatus Francisella endociliophora</name>
    <dbReference type="NCBI Taxonomy" id="653937"/>
    <lineage>
        <taxon>Bacteria</taxon>
        <taxon>Pseudomonadati</taxon>
        <taxon>Pseudomonadota</taxon>
        <taxon>Gammaproteobacteria</taxon>
        <taxon>Thiotrichales</taxon>
        <taxon>Francisellaceae</taxon>
        <taxon>Francisella</taxon>
    </lineage>
</organism>
<dbReference type="Pfam" id="PF10116">
    <property type="entry name" value="Host_attach"/>
    <property type="match status" value="1"/>
</dbReference>
<evidence type="ECO:0008006" key="3">
    <source>
        <dbReference type="Google" id="ProtNLM"/>
    </source>
</evidence>
<reference evidence="1 2" key="1">
    <citation type="submission" date="2014-10" db="EMBL/GenBank/DDBJ databases">
        <title>Whole genome sequence of Francisella endociliophora strain FSC1006, isolated from a laboratory culture of the marine ciliate Euplotes raikovi.</title>
        <authorList>
            <person name="Granberg M."/>
            <person name="Backman S."/>
            <person name="Lundmark E."/>
            <person name="Nilsson E."/>
            <person name="Karlsson E."/>
            <person name="Thelaus J."/>
            <person name="Ohrman C."/>
            <person name="Larkeryd A."/>
            <person name="Stenberg P."/>
        </authorList>
    </citation>
    <scope>NUCLEOTIDE SEQUENCE [LARGE SCALE GENOMIC DNA]</scope>
    <source>
        <strain evidence="1 2">FSC1006</strain>
    </source>
</reference>
<dbReference type="Proteomes" id="UP000029672">
    <property type="component" value="Chromosome"/>
</dbReference>
<gene>
    <name evidence="1" type="ORF">LO80_00805</name>
</gene>
<evidence type="ECO:0000313" key="1">
    <source>
        <dbReference type="EMBL" id="AIT08656.1"/>
    </source>
</evidence>
<dbReference type="InterPro" id="IPR019291">
    <property type="entry name" value="Host_attachment_protein"/>
</dbReference>
<evidence type="ECO:0000313" key="2">
    <source>
        <dbReference type="Proteomes" id="UP000029672"/>
    </source>
</evidence>
<dbReference type="AlphaFoldDB" id="A0A097EM62"/>
<keyword evidence="2" id="KW-1185">Reference proteome</keyword>